<proteinExistence type="predicted"/>
<organism evidence="1 2">
    <name type="scientific">Georgfuchsia toluolica</name>
    <dbReference type="NCBI Taxonomy" id="424218"/>
    <lineage>
        <taxon>Bacteria</taxon>
        <taxon>Pseudomonadati</taxon>
        <taxon>Pseudomonadota</taxon>
        <taxon>Betaproteobacteria</taxon>
        <taxon>Nitrosomonadales</taxon>
        <taxon>Sterolibacteriaceae</taxon>
        <taxon>Georgfuchsia</taxon>
    </lineage>
</organism>
<dbReference type="AlphaFoldDB" id="A0A916N8L6"/>
<gene>
    <name evidence="1" type="ORF">GTOL_10625</name>
</gene>
<keyword evidence="2" id="KW-1185">Reference proteome</keyword>
<evidence type="ECO:0000313" key="2">
    <source>
        <dbReference type="Proteomes" id="UP000742786"/>
    </source>
</evidence>
<dbReference type="Proteomes" id="UP000742786">
    <property type="component" value="Unassembled WGS sequence"/>
</dbReference>
<dbReference type="Pfam" id="PF06980">
    <property type="entry name" value="DUF1302"/>
    <property type="match status" value="1"/>
</dbReference>
<evidence type="ECO:0008006" key="3">
    <source>
        <dbReference type="Google" id="ProtNLM"/>
    </source>
</evidence>
<evidence type="ECO:0000313" key="1">
    <source>
        <dbReference type="EMBL" id="CAG4882743.1"/>
    </source>
</evidence>
<reference evidence="1" key="1">
    <citation type="submission" date="2021-04" db="EMBL/GenBank/DDBJ databases">
        <authorList>
            <person name="Hornung B."/>
        </authorList>
    </citation>
    <scope>NUCLEOTIDE SEQUENCE</scope>
    <source>
        <strain evidence="1">G5G6</strain>
    </source>
</reference>
<sequence>MPICSLGEVNSTASSRRMKSFAKAAVATIGFIGLAGSGHAFQFDTDSDSDVKLRWDNTVKYSAVWRLHDPSSKILNGDAGPPPAGPELDDGDRNFNKGLVSNRVDLFSEFDGSYKQTGFRVSGAYWYDTVYNKSNDNTSQATVNSVTVPAGKFTRLTKQMMGNHGEILDAFVYFKNDPESETPFTVRAGKHTVLYGESLFFGANGIAKAQAPMDLIKLLSVPGSQFKEIIRPVGQFSTQVQVTSNVSVGAYYQYKWDIDRLPASGSFLSDADFVGAGAERVLPFIHGPDLNAKNSGQGGLAVRFKPGEGGVEYGLYAARYHEKSPSIYLDPISLGYKLVYPENINTYGASFSTVIGPSNVSGETSIRTNAPLVSDPQIDLGFKGDNNDNPLYAVGRTAHAQVSTITLFGKGPFWDGGVFLNELAVNRTLSIQKNPNALDQNTTRDAWAFRMLLIPSYFQVLPGIDLDVPIGLGYNPSGRSSAVFKFNGGTEHAGDFSIGVTANYHNKVKAGLNFVHFFGKEAPFLQTNHSSVPGPYSLSYAQSLHDRDFVSLQVQTTF</sequence>
<name>A0A916N8L6_9PROT</name>
<protein>
    <recommendedName>
        <fullName evidence="3">DUF1302 domain-containing protein</fullName>
    </recommendedName>
</protein>
<accession>A0A916N8L6</accession>
<dbReference type="InterPro" id="IPR010727">
    <property type="entry name" value="DUF1302"/>
</dbReference>
<comment type="caution">
    <text evidence="1">The sequence shown here is derived from an EMBL/GenBank/DDBJ whole genome shotgun (WGS) entry which is preliminary data.</text>
</comment>
<dbReference type="EMBL" id="CAJQUM010000001">
    <property type="protein sequence ID" value="CAG4882743.1"/>
    <property type="molecule type" value="Genomic_DNA"/>
</dbReference>